<proteinExistence type="predicted"/>
<reference evidence="1 2" key="1">
    <citation type="submission" date="2019-11" db="EMBL/GenBank/DDBJ databases">
        <title>Complete genome sequence of Spiroplasma tabanidicola TAUS-1 (DSM 22603).</title>
        <authorList>
            <person name="Huang C.-T."/>
            <person name="Lin Y.-C."/>
            <person name="Kuo C.-H."/>
        </authorList>
    </citation>
    <scope>NUCLEOTIDE SEQUENCE [LARGE SCALE GENOMIC DNA]</scope>
    <source>
        <strain evidence="1 2">TAUS-1</strain>
    </source>
</reference>
<name>A0A6I6C781_9MOLU</name>
<keyword evidence="2" id="KW-1185">Reference proteome</keyword>
<dbReference type="RefSeq" id="WP_156006661.1">
    <property type="nucleotide sequence ID" value="NZ_CP046276.1"/>
</dbReference>
<evidence type="ECO:0000313" key="1">
    <source>
        <dbReference type="EMBL" id="QGS52070.1"/>
    </source>
</evidence>
<dbReference type="Proteomes" id="UP000424468">
    <property type="component" value="Chromosome"/>
</dbReference>
<accession>A0A6I6C781</accession>
<dbReference type="EMBL" id="CP046276">
    <property type="protein sequence ID" value="QGS52070.1"/>
    <property type="molecule type" value="Genomic_DNA"/>
</dbReference>
<protein>
    <submittedName>
        <fullName evidence="1">Uncharacterized protein</fullName>
    </submittedName>
</protein>
<gene>
    <name evidence="1" type="ORF">STABA_v1c07130</name>
</gene>
<evidence type="ECO:0000313" key="2">
    <source>
        <dbReference type="Proteomes" id="UP000424468"/>
    </source>
</evidence>
<dbReference type="OrthoDB" id="396740at2"/>
<dbReference type="AlphaFoldDB" id="A0A6I6C781"/>
<organism evidence="1 2">
    <name type="scientific">Spiroplasma tabanidicola</name>
    <dbReference type="NCBI Taxonomy" id="324079"/>
    <lineage>
        <taxon>Bacteria</taxon>
        <taxon>Bacillati</taxon>
        <taxon>Mycoplasmatota</taxon>
        <taxon>Mollicutes</taxon>
        <taxon>Entomoplasmatales</taxon>
        <taxon>Spiroplasmataceae</taxon>
        <taxon>Spiroplasma</taxon>
    </lineage>
</organism>
<sequence length="242" mass="28802">MGYIIDADWNVINIYEGKKLIKKENAMVLRNLLSNEIIEIGDGCTEKLKENINMLAINFSENRKINSFEDFEVRIFKLLETNNIKNFKFVNRYNLKKQDNIEMISEIDFLNSLIEEENEVYIELRKKEIIIFFVKEQKIEIIRKGYVNILSYINSYFYLNHNCTLNTKKTIDLLNKISKNIEVKSVICRSYEDGSDVLIKVEDFELLLKPLKNLKEEVNTKIVKYKNIKFNNDYEEVFKYVS</sequence>
<dbReference type="KEGG" id="stab:STABA_v1c07130"/>